<protein>
    <submittedName>
        <fullName evidence="2">Uncharacterized protein</fullName>
    </submittedName>
</protein>
<evidence type="ECO:0000313" key="3">
    <source>
        <dbReference type="Proteomes" id="UP000663843"/>
    </source>
</evidence>
<comment type="caution">
    <text evidence="2">The sequence shown here is derived from an EMBL/GenBank/DDBJ whole genome shotgun (WGS) entry which is preliminary data.</text>
</comment>
<feature type="transmembrane region" description="Helical" evidence="1">
    <location>
        <begin position="12"/>
        <end position="37"/>
    </location>
</feature>
<feature type="transmembrane region" description="Helical" evidence="1">
    <location>
        <begin position="127"/>
        <end position="148"/>
    </location>
</feature>
<evidence type="ECO:0000256" key="1">
    <source>
        <dbReference type="SAM" id="Phobius"/>
    </source>
</evidence>
<feature type="transmembrane region" description="Helical" evidence="1">
    <location>
        <begin position="43"/>
        <end position="61"/>
    </location>
</feature>
<feature type="transmembrane region" description="Helical" evidence="1">
    <location>
        <begin position="90"/>
        <end position="115"/>
    </location>
</feature>
<reference evidence="2" key="1">
    <citation type="submission" date="2021-01" db="EMBL/GenBank/DDBJ databases">
        <authorList>
            <person name="Kaushik A."/>
        </authorList>
    </citation>
    <scope>NUCLEOTIDE SEQUENCE</scope>
    <source>
        <strain evidence="2">AG2-2IIIB</strain>
    </source>
</reference>
<dbReference type="AlphaFoldDB" id="A0A8H2WRQ9"/>
<name>A0A8H2WRQ9_9AGAM</name>
<keyword evidence="1" id="KW-1133">Transmembrane helix</keyword>
<evidence type="ECO:0000313" key="2">
    <source>
        <dbReference type="EMBL" id="CAE6402841.1"/>
    </source>
</evidence>
<keyword evidence="1" id="KW-0472">Membrane</keyword>
<accession>A0A8H2WRQ9</accession>
<organism evidence="2 3">
    <name type="scientific">Rhizoctonia solani</name>
    <dbReference type="NCBI Taxonomy" id="456999"/>
    <lineage>
        <taxon>Eukaryota</taxon>
        <taxon>Fungi</taxon>
        <taxon>Dikarya</taxon>
        <taxon>Basidiomycota</taxon>
        <taxon>Agaricomycotina</taxon>
        <taxon>Agaricomycetes</taxon>
        <taxon>Cantharellales</taxon>
        <taxon>Ceratobasidiaceae</taxon>
        <taxon>Rhizoctonia</taxon>
    </lineage>
</organism>
<dbReference type="Proteomes" id="UP000663843">
    <property type="component" value="Unassembled WGS sequence"/>
</dbReference>
<keyword evidence="1" id="KW-0812">Transmembrane</keyword>
<gene>
    <name evidence="2" type="ORF">RDB_LOCUS37410</name>
</gene>
<proteinExistence type="predicted"/>
<dbReference type="EMBL" id="CAJMWT010001451">
    <property type="protein sequence ID" value="CAE6402841.1"/>
    <property type="molecule type" value="Genomic_DNA"/>
</dbReference>
<sequence>MFDSTQPTMFPVSPAGTVLLFLFIPSPMVSFLSVILTKPFGRTSIYLIPAAFFLTTIYHTIIRCLLARKPRVTTDINSPSEARFGCMRHLVPICIQGALAALWLAGGISSIIANASEWNTRNSPQDVAAAVFAIIEAAIVAAITVYSWKLRKEAGLSWATPDVVVIDSESVALVDNVKSNV</sequence>